<dbReference type="Gramene" id="PHT86060">
    <property type="protein sequence ID" value="PHT86060"/>
    <property type="gene ID" value="T459_08166"/>
</dbReference>
<keyword evidence="2" id="KW-1185">Reference proteome</keyword>
<gene>
    <name evidence="1" type="ORF">T459_08166</name>
</gene>
<dbReference type="Pfam" id="PF07911">
    <property type="entry name" value="DUF1677"/>
    <property type="match status" value="1"/>
</dbReference>
<accession>A0A1U8G1D1</accession>
<protein>
    <recommendedName>
        <fullName evidence="3">DUF1677 family protein</fullName>
    </recommendedName>
</protein>
<comment type="caution">
    <text evidence="1">The sequence shown here is derived from an EMBL/GenBank/DDBJ whole genome shotgun (WGS) entry which is preliminary data.</text>
</comment>
<name>A0A1U8G1D1_CAPAN</name>
<dbReference type="STRING" id="4072.A0A1U8G1D1"/>
<evidence type="ECO:0000313" key="2">
    <source>
        <dbReference type="Proteomes" id="UP000222542"/>
    </source>
</evidence>
<evidence type="ECO:0000313" key="1">
    <source>
        <dbReference type="EMBL" id="PHT86060.1"/>
    </source>
</evidence>
<dbReference type="InterPro" id="IPR012876">
    <property type="entry name" value="DUF1677_pln"/>
</dbReference>
<reference evidence="1 2" key="2">
    <citation type="journal article" date="2017" name="Genome Biol.">
        <title>New reference genome sequences of hot pepper reveal the massive evolution of plant disease-resistance genes by retroduplication.</title>
        <authorList>
            <person name="Kim S."/>
            <person name="Park J."/>
            <person name="Yeom S.I."/>
            <person name="Kim Y.M."/>
            <person name="Seo E."/>
            <person name="Kim K.T."/>
            <person name="Kim M.S."/>
            <person name="Lee J.M."/>
            <person name="Cheong K."/>
            <person name="Shin H.S."/>
            <person name="Kim S.B."/>
            <person name="Han K."/>
            <person name="Lee J."/>
            <person name="Park M."/>
            <person name="Lee H.A."/>
            <person name="Lee H.Y."/>
            <person name="Lee Y."/>
            <person name="Oh S."/>
            <person name="Lee J.H."/>
            <person name="Choi E."/>
            <person name="Choi E."/>
            <person name="Lee S.E."/>
            <person name="Jeon J."/>
            <person name="Kim H."/>
            <person name="Choi G."/>
            <person name="Song H."/>
            <person name="Lee J."/>
            <person name="Lee S.C."/>
            <person name="Kwon J.K."/>
            <person name="Lee H.Y."/>
            <person name="Koo N."/>
            <person name="Hong Y."/>
            <person name="Kim R.W."/>
            <person name="Kang W.H."/>
            <person name="Huh J.H."/>
            <person name="Kang B.C."/>
            <person name="Yang T.J."/>
            <person name="Lee Y.H."/>
            <person name="Bennetzen J.L."/>
            <person name="Choi D."/>
        </authorList>
    </citation>
    <scope>NUCLEOTIDE SEQUENCE [LARGE SCALE GENOMIC DNA]</scope>
    <source>
        <strain evidence="2">cv. CM334</strain>
    </source>
</reference>
<dbReference type="Proteomes" id="UP000222542">
    <property type="component" value="Unassembled WGS sequence"/>
</dbReference>
<dbReference type="OrthoDB" id="1911663at2759"/>
<dbReference type="PANTHER" id="PTHR33108">
    <property type="entry name" value="OS01G0745000 PROTEIN"/>
    <property type="match status" value="1"/>
</dbReference>
<evidence type="ECO:0008006" key="3">
    <source>
        <dbReference type="Google" id="ProtNLM"/>
    </source>
</evidence>
<reference evidence="1 2" key="1">
    <citation type="journal article" date="2014" name="Nat. Genet.">
        <title>Genome sequence of the hot pepper provides insights into the evolution of pungency in Capsicum species.</title>
        <authorList>
            <person name="Kim S."/>
            <person name="Park M."/>
            <person name="Yeom S.I."/>
            <person name="Kim Y.M."/>
            <person name="Lee J.M."/>
            <person name="Lee H.A."/>
            <person name="Seo E."/>
            <person name="Choi J."/>
            <person name="Cheong K."/>
            <person name="Kim K.T."/>
            <person name="Jung K."/>
            <person name="Lee G.W."/>
            <person name="Oh S.K."/>
            <person name="Bae C."/>
            <person name="Kim S.B."/>
            <person name="Lee H.Y."/>
            <person name="Kim S.Y."/>
            <person name="Kim M.S."/>
            <person name="Kang B.C."/>
            <person name="Jo Y.D."/>
            <person name="Yang H.B."/>
            <person name="Jeong H.J."/>
            <person name="Kang W.H."/>
            <person name="Kwon J.K."/>
            <person name="Shin C."/>
            <person name="Lim J.Y."/>
            <person name="Park J.H."/>
            <person name="Huh J.H."/>
            <person name="Kim J.S."/>
            <person name="Kim B.D."/>
            <person name="Cohen O."/>
            <person name="Paran I."/>
            <person name="Suh M.C."/>
            <person name="Lee S.B."/>
            <person name="Kim Y.K."/>
            <person name="Shin Y."/>
            <person name="Noh S.J."/>
            <person name="Park J."/>
            <person name="Seo Y.S."/>
            <person name="Kwon S.Y."/>
            <person name="Kim H.A."/>
            <person name="Park J.M."/>
            <person name="Kim H.J."/>
            <person name="Choi S.B."/>
            <person name="Bosland P.W."/>
            <person name="Reeves G."/>
            <person name="Jo S.H."/>
            <person name="Lee B.W."/>
            <person name="Cho H.T."/>
            <person name="Choi H.S."/>
            <person name="Lee M.S."/>
            <person name="Yu Y."/>
            <person name="Do Choi Y."/>
            <person name="Park B.S."/>
            <person name="van Deynze A."/>
            <person name="Ashrafi H."/>
            <person name="Hill T."/>
            <person name="Kim W.T."/>
            <person name="Pai H.S."/>
            <person name="Ahn H.K."/>
            <person name="Yeam I."/>
            <person name="Giovannoni J.J."/>
            <person name="Rose J.K."/>
            <person name="Sorensen I."/>
            <person name="Lee S.J."/>
            <person name="Kim R.W."/>
            <person name="Choi I.Y."/>
            <person name="Choi B.S."/>
            <person name="Lim J.S."/>
            <person name="Lee Y.H."/>
            <person name="Choi D."/>
        </authorList>
    </citation>
    <scope>NUCLEOTIDE SEQUENCE [LARGE SCALE GENOMIC DNA]</scope>
    <source>
        <strain evidence="2">cv. CM334</strain>
    </source>
</reference>
<dbReference type="PANTHER" id="PTHR33108:SF46">
    <property type="entry name" value="DUF1677 FAMILY PROTEIN"/>
    <property type="match status" value="1"/>
</dbReference>
<sequence length="180" mass="19819">MSTEVISESAVVMNTAEAGKLSAAATIEVDCAKCDCCGLTEECTLAYIETIRERYQGKWICGLCAEAVKDEMLRCERLINAEEALSRHLNFCKKFSSSSPPVDPTVHLIAAMRQLLRRSLDSPKSLRSMPCSPSRNSREMQPNVLVRAESCIPTISLVESAAYHAMEMDGDSECNEDGNF</sequence>
<organism evidence="1 2">
    <name type="scientific">Capsicum annuum</name>
    <name type="common">Capsicum pepper</name>
    <dbReference type="NCBI Taxonomy" id="4072"/>
    <lineage>
        <taxon>Eukaryota</taxon>
        <taxon>Viridiplantae</taxon>
        <taxon>Streptophyta</taxon>
        <taxon>Embryophyta</taxon>
        <taxon>Tracheophyta</taxon>
        <taxon>Spermatophyta</taxon>
        <taxon>Magnoliopsida</taxon>
        <taxon>eudicotyledons</taxon>
        <taxon>Gunneridae</taxon>
        <taxon>Pentapetalae</taxon>
        <taxon>asterids</taxon>
        <taxon>lamiids</taxon>
        <taxon>Solanales</taxon>
        <taxon>Solanaceae</taxon>
        <taxon>Solanoideae</taxon>
        <taxon>Capsiceae</taxon>
        <taxon>Capsicum</taxon>
    </lineage>
</organism>
<dbReference type="OMA" id="EMDQNCE"/>
<dbReference type="AlphaFoldDB" id="A0A1U8G1D1"/>
<proteinExistence type="predicted"/>
<dbReference type="EMBL" id="AYRZ02000003">
    <property type="protein sequence ID" value="PHT86060.1"/>
    <property type="molecule type" value="Genomic_DNA"/>
</dbReference>